<evidence type="ECO:0000313" key="5">
    <source>
        <dbReference type="Proteomes" id="UP000815325"/>
    </source>
</evidence>
<comment type="caution">
    <text evidence="4">The sequence shown here is derived from an EMBL/GenBank/DDBJ whole genome shotgun (WGS) entry which is preliminary data.</text>
</comment>
<evidence type="ECO:0000313" key="4">
    <source>
        <dbReference type="EMBL" id="KAF5839902.1"/>
    </source>
</evidence>
<sequence length="139" mass="15115">MDGMELATGVLVLGATNRPQAVDAALLRPGRFDALLYVPPPDEEGRLAVLKVHTKRMPLAQDVDLVGIARETCNFTGAELANLCREAALAAVRENMEDAREVAARHFADARCAMRAPALDASLLEEFAAWKTTRQRLTS</sequence>
<dbReference type="InterPro" id="IPR003960">
    <property type="entry name" value="ATPase_AAA_CS"/>
</dbReference>
<comment type="similarity">
    <text evidence="1">Belongs to the AAA ATPase family.</text>
</comment>
<evidence type="ECO:0000259" key="3">
    <source>
        <dbReference type="Pfam" id="PF17862"/>
    </source>
</evidence>
<dbReference type="InterPro" id="IPR050168">
    <property type="entry name" value="AAA_ATPase_domain"/>
</dbReference>
<keyword evidence="4" id="KW-0378">Hydrolase</keyword>
<dbReference type="InterPro" id="IPR003959">
    <property type="entry name" value="ATPase_AAA_core"/>
</dbReference>
<dbReference type="InterPro" id="IPR041569">
    <property type="entry name" value="AAA_lid_3"/>
</dbReference>
<evidence type="ECO:0000256" key="1">
    <source>
        <dbReference type="RuleBase" id="RU003651"/>
    </source>
</evidence>
<proteinExistence type="inferred from homology"/>
<dbReference type="Gene3D" id="3.40.50.300">
    <property type="entry name" value="P-loop containing nucleotide triphosphate hydrolases"/>
    <property type="match status" value="1"/>
</dbReference>
<dbReference type="Gene3D" id="1.10.8.60">
    <property type="match status" value="1"/>
</dbReference>
<name>A0ABQ7GZ64_DUNSA</name>
<feature type="domain" description="AAA ATPase AAA+ lid" evidence="3">
    <location>
        <begin position="62"/>
        <end position="98"/>
    </location>
</feature>
<dbReference type="PANTHER" id="PTHR23077">
    <property type="entry name" value="AAA-FAMILY ATPASE"/>
    <property type="match status" value="1"/>
</dbReference>
<organism evidence="4 5">
    <name type="scientific">Dunaliella salina</name>
    <name type="common">Green alga</name>
    <name type="synonym">Protococcus salinus</name>
    <dbReference type="NCBI Taxonomy" id="3046"/>
    <lineage>
        <taxon>Eukaryota</taxon>
        <taxon>Viridiplantae</taxon>
        <taxon>Chlorophyta</taxon>
        <taxon>core chlorophytes</taxon>
        <taxon>Chlorophyceae</taxon>
        <taxon>CS clade</taxon>
        <taxon>Chlamydomonadales</taxon>
        <taxon>Dunaliellaceae</taxon>
        <taxon>Dunaliella</taxon>
    </lineage>
</organism>
<dbReference type="Pfam" id="PF00004">
    <property type="entry name" value="AAA"/>
    <property type="match status" value="1"/>
</dbReference>
<dbReference type="Proteomes" id="UP000815325">
    <property type="component" value="Unassembled WGS sequence"/>
</dbReference>
<dbReference type="GO" id="GO:0016787">
    <property type="term" value="F:hydrolase activity"/>
    <property type="evidence" value="ECO:0007669"/>
    <property type="project" value="UniProtKB-KW"/>
</dbReference>
<evidence type="ECO:0000259" key="2">
    <source>
        <dbReference type="Pfam" id="PF00004"/>
    </source>
</evidence>
<dbReference type="InterPro" id="IPR027417">
    <property type="entry name" value="P-loop_NTPase"/>
</dbReference>
<keyword evidence="1" id="KW-0067">ATP-binding</keyword>
<dbReference type="EMBL" id="MU069529">
    <property type="protein sequence ID" value="KAF5839902.1"/>
    <property type="molecule type" value="Genomic_DNA"/>
</dbReference>
<reference evidence="4" key="1">
    <citation type="submission" date="2017-08" db="EMBL/GenBank/DDBJ databases">
        <authorList>
            <person name="Polle J.E."/>
            <person name="Barry K."/>
            <person name="Cushman J."/>
            <person name="Schmutz J."/>
            <person name="Tran D."/>
            <person name="Hathwaick L.T."/>
            <person name="Yim W.C."/>
            <person name="Jenkins J."/>
            <person name="Mckie-Krisberg Z.M."/>
            <person name="Prochnik S."/>
            <person name="Lindquist E."/>
            <person name="Dockter R.B."/>
            <person name="Adam C."/>
            <person name="Molina H."/>
            <person name="Bunkerborg J."/>
            <person name="Jin E."/>
            <person name="Buchheim M."/>
            <person name="Magnuson J."/>
        </authorList>
    </citation>
    <scope>NUCLEOTIDE SEQUENCE</scope>
    <source>
        <strain evidence="4">CCAP 19/18</strain>
    </source>
</reference>
<dbReference type="Pfam" id="PF17862">
    <property type="entry name" value="AAA_lid_3"/>
    <property type="match status" value="1"/>
</dbReference>
<accession>A0ABQ7GZ64</accession>
<dbReference type="SUPFAM" id="SSF52540">
    <property type="entry name" value="P-loop containing nucleoside triphosphate hydrolases"/>
    <property type="match status" value="1"/>
</dbReference>
<gene>
    <name evidence="4" type="ORF">DUNSADRAFT_18316</name>
</gene>
<keyword evidence="1" id="KW-0547">Nucleotide-binding</keyword>
<protein>
    <submittedName>
        <fullName evidence="4">P-loop containing nucleoside triphosphate hydrolase protein</fullName>
    </submittedName>
</protein>
<dbReference type="PROSITE" id="PS00674">
    <property type="entry name" value="AAA"/>
    <property type="match status" value="1"/>
</dbReference>
<feature type="domain" description="ATPase AAA-type core" evidence="2">
    <location>
        <begin position="1"/>
        <end position="39"/>
    </location>
</feature>
<keyword evidence="5" id="KW-1185">Reference proteome</keyword>
<dbReference type="PANTHER" id="PTHR23077:SF117">
    <property type="entry name" value="AAA+ ATPASE DOMAIN-CONTAINING PROTEIN"/>
    <property type="match status" value="1"/>
</dbReference>